<dbReference type="AlphaFoldDB" id="A0A918K1H1"/>
<keyword evidence="9 17" id="KW-0227">DNA damage</keyword>
<dbReference type="InterPro" id="IPR001098">
    <property type="entry name" value="DNA-dir_DNA_pol_A_palm_dom"/>
</dbReference>
<keyword evidence="7 17" id="KW-0235">DNA replication</keyword>
<dbReference type="Gene3D" id="3.40.50.1010">
    <property type="entry name" value="5'-nuclease"/>
    <property type="match status" value="1"/>
</dbReference>
<dbReference type="PROSITE" id="PS00447">
    <property type="entry name" value="DNA_POLYMERASE_A"/>
    <property type="match status" value="1"/>
</dbReference>
<sequence length="936" mass="103971">MADTQPKPVVLVDGSSYLFRAFHALPPLTNSAGQQTGAVKGVISMLRKLAADYPDSHIAVVFDAKGPTFRNEIYDQYKANRPPMPDELREQIEPIHTIVKAMGLPLLSIPGVEADDVIGTLANQATHSGQECLISTGDKDMAQLVSPHVTLMDTMKNETLDVSGVEKKYGFPPELMVDYLALMGDKVDNIPGVPGVGQKTALALIQGLGGLDDIYANLDKIKDLEFRGAKTMAKKLEEHREQAYLSHELATIKLDVELDFKVDELVPTDPDQDALLGLYQQLEFKTWIRELTGEDNGNGKAVAAKSGGDRDQGGQGEVRPVLVKPETTDYRVVRTAKDLESFLARADKAGRLTILPVREIGHYHQSDLVGVALALEPGVGAYVPLITEQGDTLTENELWQALAPRLATYAVRKSGYDFKALWHILLPRDHKAAHLGRDTLLMAFVYDSTVRRDTRLSNHFGPLSLDNLFRHYLEEDPKTIEDFLGKFGKRQLPIQSADPAEIGPWFAERADLTGRLADWLEQGLASRGLTGVYEHIEKPLIKVLAEVEENGTLLDVPYIRQLSHDFKQRMDALVSQCHEQAGTEFNLGSPKQLGEVLFTKLGLPVVSKTASGAPSTNEDVLTELAEQGHDLPKLILQYRHLSKLVGTYTDPLPDLVEDGTGRLHTSYNQTGAQTGRLSSTDPNLQNIPIRSDEGRSIRRAFVAPKGYKVVAADYSQIELRIMTHLSQDANLIKAFREGRDIHRATAAEVMGIEEDKVTSEQRRSAKAINFGLIYGMSAYGLARQLGISRTDAQTYVDTYFERYPGVRRYMDETRAEAAETGYVETLYGRRLYLPDIKAGKQMLRRAAERTAINAPMQGTAADIIKMAMVDVANWLHKSRYRARMVMQVHDELVFEVHEDDLDKVTEGIRFRMQHCASMDVPLIVDIGVGDSWESAH</sequence>
<comment type="caution">
    <text evidence="21">The sequence shown here is derived from an EMBL/GenBank/DDBJ whole genome shotgun (WGS) entry which is preliminary data.</text>
</comment>
<evidence type="ECO:0000256" key="11">
    <source>
        <dbReference type="ARBA" id="ARBA00022839"/>
    </source>
</evidence>
<dbReference type="SMART" id="SM00279">
    <property type="entry name" value="HhH2"/>
    <property type="match status" value="1"/>
</dbReference>
<dbReference type="PANTHER" id="PTHR10133">
    <property type="entry name" value="DNA POLYMERASE I"/>
    <property type="match status" value="1"/>
</dbReference>
<dbReference type="PRINTS" id="PR00868">
    <property type="entry name" value="DNAPOLI"/>
</dbReference>
<name>A0A918K1H1_9GAMM</name>
<dbReference type="InterPro" id="IPR008918">
    <property type="entry name" value="HhH2"/>
</dbReference>
<dbReference type="FunFam" id="1.10.150.20:FF:000003">
    <property type="entry name" value="DNA polymerase I"/>
    <property type="match status" value="1"/>
</dbReference>
<proteinExistence type="inferred from homology"/>
<evidence type="ECO:0000256" key="13">
    <source>
        <dbReference type="ARBA" id="ARBA00023125"/>
    </source>
</evidence>
<evidence type="ECO:0000256" key="4">
    <source>
        <dbReference type="ARBA" id="ARBA00020311"/>
    </source>
</evidence>
<accession>A0A918K1H1</accession>
<evidence type="ECO:0000256" key="7">
    <source>
        <dbReference type="ARBA" id="ARBA00022705"/>
    </source>
</evidence>
<keyword evidence="22" id="KW-1185">Reference proteome</keyword>
<evidence type="ECO:0000256" key="3">
    <source>
        <dbReference type="ARBA" id="ARBA00012417"/>
    </source>
</evidence>
<dbReference type="InterPro" id="IPR012337">
    <property type="entry name" value="RNaseH-like_sf"/>
</dbReference>
<dbReference type="InterPro" id="IPR036397">
    <property type="entry name" value="RNaseH_sf"/>
</dbReference>
<evidence type="ECO:0000256" key="6">
    <source>
        <dbReference type="ARBA" id="ARBA00022695"/>
    </source>
</evidence>
<evidence type="ECO:0000256" key="17">
    <source>
        <dbReference type="RuleBase" id="RU004460"/>
    </source>
</evidence>
<evidence type="ECO:0000256" key="16">
    <source>
        <dbReference type="NCBIfam" id="TIGR00593"/>
    </source>
</evidence>
<gene>
    <name evidence="17 21" type="primary">polA</name>
    <name evidence="21" type="ORF">GCM10007392_08600</name>
</gene>
<dbReference type="FunFam" id="3.40.50.1010:FF:000001">
    <property type="entry name" value="DNA polymerase I"/>
    <property type="match status" value="1"/>
</dbReference>
<reference evidence="21" key="1">
    <citation type="journal article" date="2014" name="Int. J. Syst. Evol. Microbiol.">
        <title>Complete genome sequence of Corynebacterium casei LMG S-19264T (=DSM 44701T), isolated from a smear-ripened cheese.</title>
        <authorList>
            <consortium name="US DOE Joint Genome Institute (JGI-PGF)"/>
            <person name="Walter F."/>
            <person name="Albersmeier A."/>
            <person name="Kalinowski J."/>
            <person name="Ruckert C."/>
        </authorList>
    </citation>
    <scope>NUCLEOTIDE SEQUENCE</scope>
    <source>
        <strain evidence="21">KCTC 22169</strain>
    </source>
</reference>
<evidence type="ECO:0000256" key="14">
    <source>
        <dbReference type="ARBA" id="ARBA00023204"/>
    </source>
</evidence>
<keyword evidence="6 17" id="KW-0548">Nucleotidyltransferase</keyword>
<dbReference type="SMART" id="SM00475">
    <property type="entry name" value="53EXOc"/>
    <property type="match status" value="1"/>
</dbReference>
<keyword evidence="8" id="KW-0540">Nuclease</keyword>
<evidence type="ECO:0000256" key="1">
    <source>
        <dbReference type="ARBA" id="ARBA00007705"/>
    </source>
</evidence>
<dbReference type="CDD" id="cd08637">
    <property type="entry name" value="DNA_pol_A_pol_I_C"/>
    <property type="match status" value="1"/>
</dbReference>
<evidence type="ECO:0000256" key="15">
    <source>
        <dbReference type="ARBA" id="ARBA00049244"/>
    </source>
</evidence>
<evidence type="ECO:0000313" key="22">
    <source>
        <dbReference type="Proteomes" id="UP000626148"/>
    </source>
</evidence>
<dbReference type="Gene3D" id="3.30.70.370">
    <property type="match status" value="1"/>
</dbReference>
<dbReference type="Gene3D" id="1.20.1060.10">
    <property type="entry name" value="Taq DNA Polymerase, Chain T, domain 4"/>
    <property type="match status" value="1"/>
</dbReference>
<dbReference type="InterPro" id="IPR029060">
    <property type="entry name" value="PIN-like_dom_sf"/>
</dbReference>
<dbReference type="Gene3D" id="1.10.150.20">
    <property type="entry name" value="5' to 3' exonuclease, C-terminal subdomain"/>
    <property type="match status" value="2"/>
</dbReference>
<feature type="domain" description="5'-3' exonuclease" evidence="19">
    <location>
        <begin position="7"/>
        <end position="268"/>
    </location>
</feature>
<evidence type="ECO:0000256" key="2">
    <source>
        <dbReference type="ARBA" id="ARBA00011541"/>
    </source>
</evidence>
<evidence type="ECO:0000256" key="8">
    <source>
        <dbReference type="ARBA" id="ARBA00022722"/>
    </source>
</evidence>
<dbReference type="NCBIfam" id="NF004397">
    <property type="entry name" value="PRK05755.1"/>
    <property type="match status" value="1"/>
</dbReference>
<dbReference type="Pfam" id="PF02739">
    <property type="entry name" value="5_3_exonuc_N"/>
    <property type="match status" value="1"/>
</dbReference>
<comment type="similarity">
    <text evidence="1 17">Belongs to the DNA polymerase type-A family.</text>
</comment>
<comment type="catalytic activity">
    <reaction evidence="15 17">
        <text>DNA(n) + a 2'-deoxyribonucleoside 5'-triphosphate = DNA(n+1) + diphosphate</text>
        <dbReference type="Rhea" id="RHEA:22508"/>
        <dbReference type="Rhea" id="RHEA-COMP:17339"/>
        <dbReference type="Rhea" id="RHEA-COMP:17340"/>
        <dbReference type="ChEBI" id="CHEBI:33019"/>
        <dbReference type="ChEBI" id="CHEBI:61560"/>
        <dbReference type="ChEBI" id="CHEBI:173112"/>
        <dbReference type="EC" id="2.7.7.7"/>
    </reaction>
</comment>
<dbReference type="PANTHER" id="PTHR10133:SF27">
    <property type="entry name" value="DNA POLYMERASE NU"/>
    <property type="match status" value="1"/>
</dbReference>
<dbReference type="Gene3D" id="3.30.420.10">
    <property type="entry name" value="Ribonuclease H-like superfamily/Ribonuclease H"/>
    <property type="match status" value="1"/>
</dbReference>
<dbReference type="EMBL" id="BMXR01000002">
    <property type="protein sequence ID" value="GGX44101.1"/>
    <property type="molecule type" value="Genomic_DNA"/>
</dbReference>
<dbReference type="InterPro" id="IPR002421">
    <property type="entry name" value="5-3_exonuclease"/>
</dbReference>
<dbReference type="Proteomes" id="UP000626148">
    <property type="component" value="Unassembled WGS sequence"/>
</dbReference>
<dbReference type="GO" id="GO:0003887">
    <property type="term" value="F:DNA-directed DNA polymerase activity"/>
    <property type="evidence" value="ECO:0007669"/>
    <property type="project" value="UniProtKB-UniRule"/>
</dbReference>
<feature type="region of interest" description="Disordered" evidence="18">
    <location>
        <begin position="298"/>
        <end position="317"/>
    </location>
</feature>
<evidence type="ECO:0000256" key="9">
    <source>
        <dbReference type="ARBA" id="ARBA00022763"/>
    </source>
</evidence>
<keyword evidence="10 17" id="KW-0378">Hydrolase</keyword>
<dbReference type="SUPFAM" id="SSF56672">
    <property type="entry name" value="DNA/RNA polymerases"/>
    <property type="match status" value="1"/>
</dbReference>
<dbReference type="InterPro" id="IPR020046">
    <property type="entry name" value="5-3_exonucl_a-hlix_arch_N"/>
</dbReference>
<dbReference type="GO" id="GO:0006302">
    <property type="term" value="P:double-strand break repair"/>
    <property type="evidence" value="ECO:0007669"/>
    <property type="project" value="TreeGrafter"/>
</dbReference>
<keyword evidence="13 17" id="KW-0238">DNA-binding</keyword>
<feature type="domain" description="DNA-directed DNA polymerase family A palm" evidence="20">
    <location>
        <begin position="694"/>
        <end position="900"/>
    </location>
</feature>
<dbReference type="CDD" id="cd09898">
    <property type="entry name" value="H3TH_53EXO"/>
    <property type="match status" value="1"/>
</dbReference>
<dbReference type="GO" id="GO:0006261">
    <property type="term" value="P:DNA-templated DNA replication"/>
    <property type="evidence" value="ECO:0007669"/>
    <property type="project" value="UniProtKB-UniRule"/>
</dbReference>
<evidence type="ECO:0000256" key="5">
    <source>
        <dbReference type="ARBA" id="ARBA00022679"/>
    </source>
</evidence>
<dbReference type="SUPFAM" id="SSF47807">
    <property type="entry name" value="5' to 3' exonuclease, C-terminal subdomain"/>
    <property type="match status" value="1"/>
</dbReference>
<dbReference type="Pfam" id="PF00476">
    <property type="entry name" value="DNA_pol_A"/>
    <property type="match status" value="1"/>
</dbReference>
<dbReference type="InterPro" id="IPR019760">
    <property type="entry name" value="DNA-dir_DNA_pol_A_CS"/>
</dbReference>
<evidence type="ECO:0000256" key="12">
    <source>
        <dbReference type="ARBA" id="ARBA00022932"/>
    </source>
</evidence>
<dbReference type="Pfam" id="PF01367">
    <property type="entry name" value="5_3_exonuc"/>
    <property type="match status" value="1"/>
</dbReference>
<comment type="subunit">
    <text evidence="2">Single-chain monomer with multiple functions.</text>
</comment>
<dbReference type="InterPro" id="IPR043502">
    <property type="entry name" value="DNA/RNA_pol_sf"/>
</dbReference>
<evidence type="ECO:0000259" key="20">
    <source>
        <dbReference type="SMART" id="SM00482"/>
    </source>
</evidence>
<dbReference type="GO" id="GO:0008409">
    <property type="term" value="F:5'-3' exonuclease activity"/>
    <property type="evidence" value="ECO:0007669"/>
    <property type="project" value="UniProtKB-UniRule"/>
</dbReference>
<keyword evidence="5 17" id="KW-0808">Transferase</keyword>
<evidence type="ECO:0000259" key="19">
    <source>
        <dbReference type="SMART" id="SM00475"/>
    </source>
</evidence>
<dbReference type="InterPro" id="IPR036279">
    <property type="entry name" value="5-3_exonuclease_C_sf"/>
</dbReference>
<dbReference type="InterPro" id="IPR020045">
    <property type="entry name" value="DNA_polI_H3TH"/>
</dbReference>
<organism evidence="21 22">
    <name type="scientific">Saccharospirillum salsuginis</name>
    <dbReference type="NCBI Taxonomy" id="418750"/>
    <lineage>
        <taxon>Bacteria</taxon>
        <taxon>Pseudomonadati</taxon>
        <taxon>Pseudomonadota</taxon>
        <taxon>Gammaproteobacteria</taxon>
        <taxon>Oceanospirillales</taxon>
        <taxon>Saccharospirillaceae</taxon>
        <taxon>Saccharospirillum</taxon>
    </lineage>
</organism>
<dbReference type="InterPro" id="IPR018320">
    <property type="entry name" value="DNA_polymerase_1"/>
</dbReference>
<keyword evidence="12 17" id="KW-0239">DNA-directed DNA polymerase</keyword>
<dbReference type="GO" id="GO:0003677">
    <property type="term" value="F:DNA binding"/>
    <property type="evidence" value="ECO:0007669"/>
    <property type="project" value="UniProtKB-UniRule"/>
</dbReference>
<evidence type="ECO:0000256" key="18">
    <source>
        <dbReference type="SAM" id="MobiDB-lite"/>
    </source>
</evidence>
<keyword evidence="14 17" id="KW-0234">DNA repair</keyword>
<dbReference type="NCBIfam" id="TIGR00593">
    <property type="entry name" value="pola"/>
    <property type="match status" value="1"/>
</dbReference>
<reference evidence="21" key="2">
    <citation type="submission" date="2020-09" db="EMBL/GenBank/DDBJ databases">
        <authorList>
            <person name="Sun Q."/>
            <person name="Kim S."/>
        </authorList>
    </citation>
    <scope>NUCLEOTIDE SEQUENCE</scope>
    <source>
        <strain evidence="21">KCTC 22169</strain>
    </source>
</reference>
<dbReference type="RefSeq" id="WP_189607264.1">
    <property type="nucleotide sequence ID" value="NZ_BMXR01000002.1"/>
</dbReference>
<dbReference type="SUPFAM" id="SSF53098">
    <property type="entry name" value="Ribonuclease H-like"/>
    <property type="match status" value="1"/>
</dbReference>
<dbReference type="SMART" id="SM00482">
    <property type="entry name" value="POLAc"/>
    <property type="match status" value="1"/>
</dbReference>
<protein>
    <recommendedName>
        <fullName evidence="4 16">DNA polymerase I</fullName>
        <ecNumber evidence="3 16">2.7.7.7</ecNumber>
    </recommendedName>
</protein>
<dbReference type="EC" id="2.7.7.7" evidence="3 16"/>
<comment type="function">
    <text evidence="17">In addition to polymerase activity, this DNA polymerase exhibits 5'-3' exonuclease activity.</text>
</comment>
<dbReference type="SUPFAM" id="SSF88723">
    <property type="entry name" value="PIN domain-like"/>
    <property type="match status" value="1"/>
</dbReference>
<dbReference type="InterPro" id="IPR002298">
    <property type="entry name" value="DNA_polymerase_A"/>
</dbReference>
<evidence type="ECO:0000256" key="10">
    <source>
        <dbReference type="ARBA" id="ARBA00022801"/>
    </source>
</evidence>
<dbReference type="FunFam" id="1.20.1060.10:FF:000001">
    <property type="entry name" value="DNA polymerase I"/>
    <property type="match status" value="1"/>
</dbReference>
<dbReference type="FunFam" id="1.10.150.20:FF:000002">
    <property type="entry name" value="DNA polymerase I"/>
    <property type="match status" value="1"/>
</dbReference>
<keyword evidence="11 17" id="KW-0269">Exonuclease</keyword>
<evidence type="ECO:0000313" key="21">
    <source>
        <dbReference type="EMBL" id="GGX44101.1"/>
    </source>
</evidence>
<dbReference type="CDD" id="cd09859">
    <property type="entry name" value="PIN_53EXO"/>
    <property type="match status" value="1"/>
</dbReference>